<protein>
    <recommendedName>
        <fullName evidence="3">Lipoprotein</fullName>
    </recommendedName>
</protein>
<evidence type="ECO:0008006" key="3">
    <source>
        <dbReference type="Google" id="ProtNLM"/>
    </source>
</evidence>
<dbReference type="Proteomes" id="UP000251402">
    <property type="component" value="Chromosome"/>
</dbReference>
<evidence type="ECO:0000313" key="2">
    <source>
        <dbReference type="Proteomes" id="UP000251402"/>
    </source>
</evidence>
<organism evidence="1 2">
    <name type="scientific">Mucilaginibacter rubeus</name>
    <dbReference type="NCBI Taxonomy" id="2027860"/>
    <lineage>
        <taxon>Bacteria</taxon>
        <taxon>Pseudomonadati</taxon>
        <taxon>Bacteroidota</taxon>
        <taxon>Sphingobacteriia</taxon>
        <taxon>Sphingobacteriales</taxon>
        <taxon>Sphingobacteriaceae</taxon>
        <taxon>Mucilaginibacter</taxon>
    </lineage>
</organism>
<proteinExistence type="predicted"/>
<reference evidence="1" key="1">
    <citation type="submission" date="2019-08" db="EMBL/GenBank/DDBJ databases">
        <title>Comparative genome analysis confer to the adaptation heavy metal polluted environment.</title>
        <authorList>
            <person name="Li Y."/>
        </authorList>
    </citation>
    <scope>NUCLEOTIDE SEQUENCE [LARGE SCALE GENOMIC DNA]</scope>
    <source>
        <strain evidence="1">P1</strain>
    </source>
</reference>
<dbReference type="PROSITE" id="PS51257">
    <property type="entry name" value="PROKAR_LIPOPROTEIN"/>
    <property type="match status" value="1"/>
</dbReference>
<gene>
    <name evidence="1" type="ORF">DEO27_027480</name>
</gene>
<sequence length="196" mass="22530">MKYLLGIIVLLGLGCKQNAKQVNDKPSDSVVASKTDTTRNTEYLDWHKVKLNGKIDMLSSFTATSKILSKPDSVVAPNYEDISVSYFNGEKFKYVYYKGLQFEMMNDSLAFTQIDFSKDTALYFTSDKIRLSYNTTLADFKKVFPKTAEKELSGADRDKYQVIGLDVSQPAIEDRWMFWFSHNGDRLLRVEYFIPD</sequence>
<dbReference type="KEGG" id="mrub:DEO27_027480"/>
<dbReference type="RefSeq" id="WP_112571331.1">
    <property type="nucleotide sequence ID" value="NZ_CP043450.1"/>
</dbReference>
<dbReference type="EMBL" id="CP043450">
    <property type="protein sequence ID" value="QEM13595.1"/>
    <property type="molecule type" value="Genomic_DNA"/>
</dbReference>
<dbReference type="AlphaFoldDB" id="A0A5C1I6J5"/>
<keyword evidence="2" id="KW-1185">Reference proteome</keyword>
<evidence type="ECO:0000313" key="1">
    <source>
        <dbReference type="EMBL" id="QEM13595.1"/>
    </source>
</evidence>
<dbReference type="OrthoDB" id="799181at2"/>
<accession>A0A5C1I6J5</accession>
<name>A0A5C1I6J5_9SPHI</name>